<dbReference type="PROSITE" id="PS50214">
    <property type="entry name" value="DISINTEGRIN_2"/>
    <property type="match status" value="1"/>
</dbReference>
<evidence type="ECO:0000256" key="3">
    <source>
        <dbReference type="ARBA" id="ARBA00007806"/>
    </source>
</evidence>
<keyword evidence="13" id="KW-0812">Transmembrane</keyword>
<comment type="caution">
    <text evidence="11">Lacks conserved residue(s) required for the propagation of feature annotation.</text>
</comment>
<feature type="active site" evidence="11">
    <location>
        <position position="1286"/>
    </location>
</feature>
<evidence type="ECO:0000259" key="15">
    <source>
        <dbReference type="PROSITE" id="PS50214"/>
    </source>
</evidence>
<evidence type="ECO:0000256" key="4">
    <source>
        <dbReference type="ARBA" id="ARBA00012332"/>
    </source>
</evidence>
<evidence type="ECO:0000256" key="11">
    <source>
        <dbReference type="PROSITE-ProRule" id="PRU00276"/>
    </source>
</evidence>
<dbReference type="Pfam" id="PF13574">
    <property type="entry name" value="Reprolysin_2"/>
    <property type="match status" value="1"/>
</dbReference>
<dbReference type="SUPFAM" id="SSF57552">
    <property type="entry name" value="Blood coagulation inhibitor (disintegrin)"/>
    <property type="match status" value="1"/>
</dbReference>
<evidence type="ECO:0000256" key="6">
    <source>
        <dbReference type="ARBA" id="ARBA00022801"/>
    </source>
</evidence>
<dbReference type="GO" id="GO:0046872">
    <property type="term" value="F:metal ion binding"/>
    <property type="evidence" value="ECO:0007669"/>
    <property type="project" value="UniProtKB-KW"/>
</dbReference>
<dbReference type="PROSITE" id="PS00707">
    <property type="entry name" value="GLYCOSYL_HYDROL_F31_2"/>
    <property type="match status" value="1"/>
</dbReference>
<dbReference type="FunFam" id="2.60.40.1180:FF:000001">
    <property type="entry name" value="Maltase-glucoamylase, intestinal"/>
    <property type="match status" value="1"/>
</dbReference>
<keyword evidence="9" id="KW-0325">Glycoprotein</keyword>
<dbReference type="Gene3D" id="2.60.40.1760">
    <property type="entry name" value="glycosyl hydrolase (family 31)"/>
    <property type="match status" value="1"/>
</dbReference>
<keyword evidence="13" id="KW-1133">Transmembrane helix</keyword>
<dbReference type="FunFam" id="3.20.20.80:FF:000016">
    <property type="entry name" value="Maltase-glucoamylase, intestinal"/>
    <property type="match status" value="1"/>
</dbReference>
<dbReference type="PROSITE" id="PS00129">
    <property type="entry name" value="GLYCOSYL_HYDROL_F31_1"/>
    <property type="match status" value="1"/>
</dbReference>
<dbReference type="Pfam" id="PF21299">
    <property type="entry name" value="ADAM10_Cys-rich"/>
    <property type="match status" value="1"/>
</dbReference>
<dbReference type="EMBL" id="RCHS01000253">
    <property type="protein sequence ID" value="RMX59888.1"/>
    <property type="molecule type" value="Genomic_DNA"/>
</dbReference>
<dbReference type="Gene3D" id="4.10.110.10">
    <property type="entry name" value="Spasmolytic Protein, domain 1"/>
    <property type="match status" value="1"/>
</dbReference>
<keyword evidence="7 13" id="KW-0472">Membrane</keyword>
<keyword evidence="5" id="KW-0165">Cleavage on pair of basic residues</keyword>
<dbReference type="SUPFAM" id="SSF51011">
    <property type="entry name" value="Glycosyl hydrolase domain"/>
    <property type="match status" value="1"/>
</dbReference>
<dbReference type="Pfam" id="PF00088">
    <property type="entry name" value="Trefoil"/>
    <property type="match status" value="1"/>
</dbReference>
<dbReference type="GO" id="GO:0005975">
    <property type="term" value="P:carbohydrate metabolic process"/>
    <property type="evidence" value="ECO:0007669"/>
    <property type="project" value="InterPro"/>
</dbReference>
<keyword evidence="6" id="KW-0378">Hydrolase</keyword>
<proteinExistence type="inferred from homology"/>
<dbReference type="Gene3D" id="2.60.40.1180">
    <property type="entry name" value="Golgi alpha-mannosidase II"/>
    <property type="match status" value="2"/>
</dbReference>
<organism evidence="18 19">
    <name type="scientific">Pocillopora damicornis</name>
    <name type="common">Cauliflower coral</name>
    <name type="synonym">Millepora damicornis</name>
    <dbReference type="NCBI Taxonomy" id="46731"/>
    <lineage>
        <taxon>Eukaryota</taxon>
        <taxon>Metazoa</taxon>
        <taxon>Cnidaria</taxon>
        <taxon>Anthozoa</taxon>
        <taxon>Hexacorallia</taxon>
        <taxon>Scleractinia</taxon>
        <taxon>Astrocoeniina</taxon>
        <taxon>Pocilloporidae</taxon>
        <taxon>Pocillopora</taxon>
    </lineage>
</organism>
<comment type="subcellular location">
    <subcellularLocation>
        <location evidence="2">Membrane</location>
    </subcellularLocation>
</comment>
<evidence type="ECO:0000259" key="16">
    <source>
        <dbReference type="PROSITE" id="PS50215"/>
    </source>
</evidence>
<dbReference type="Gene3D" id="3.40.390.10">
    <property type="entry name" value="Collagenase (Catalytic Domain)"/>
    <property type="match status" value="1"/>
</dbReference>
<feature type="domain" description="P-type" evidence="17">
    <location>
        <begin position="23"/>
        <end position="77"/>
    </location>
</feature>
<feature type="binding site" evidence="11">
    <location>
        <position position="1285"/>
    </location>
    <ligand>
        <name>Zn(2+)</name>
        <dbReference type="ChEBI" id="CHEBI:29105"/>
        <note>catalytic</note>
    </ligand>
</feature>
<evidence type="ECO:0000256" key="10">
    <source>
        <dbReference type="ARBA" id="ARBA00023295"/>
    </source>
</evidence>
<evidence type="ECO:0000259" key="17">
    <source>
        <dbReference type="PROSITE" id="PS51448"/>
    </source>
</evidence>
<dbReference type="InterPro" id="IPR013780">
    <property type="entry name" value="Glyco_hydro_b"/>
</dbReference>
<dbReference type="InterPro" id="IPR017853">
    <property type="entry name" value="GH"/>
</dbReference>
<keyword evidence="11" id="KW-0862">Zinc</keyword>
<dbReference type="PANTHER" id="PTHR22762">
    <property type="entry name" value="ALPHA-GLUCOSIDASE"/>
    <property type="match status" value="1"/>
</dbReference>
<evidence type="ECO:0000256" key="1">
    <source>
        <dbReference type="ARBA" id="ARBA00001809"/>
    </source>
</evidence>
<feature type="signal peptide" evidence="14">
    <location>
        <begin position="1"/>
        <end position="21"/>
    </location>
</feature>
<comment type="similarity">
    <text evidence="3">Belongs to the glycosyl hydrolase 31 family.</text>
</comment>
<dbReference type="CDD" id="cd06602">
    <property type="entry name" value="GH31_MGAM_SI_GAA"/>
    <property type="match status" value="1"/>
</dbReference>
<evidence type="ECO:0000256" key="7">
    <source>
        <dbReference type="ARBA" id="ARBA00023136"/>
    </source>
</evidence>
<evidence type="ECO:0000256" key="14">
    <source>
        <dbReference type="SAM" id="SignalP"/>
    </source>
</evidence>
<feature type="compositionally biased region" description="Basic residues" evidence="12">
    <location>
        <begin position="1636"/>
        <end position="1655"/>
    </location>
</feature>
<dbReference type="InterPro" id="IPR001762">
    <property type="entry name" value="Disintegrin_dom"/>
</dbReference>
<dbReference type="SUPFAM" id="SSF51445">
    <property type="entry name" value="(Trans)glycosidases"/>
    <property type="match status" value="1"/>
</dbReference>
<dbReference type="InterPro" id="IPR049038">
    <property type="entry name" value="ADAM10_Cys-rich"/>
</dbReference>
<dbReference type="InterPro" id="IPR030459">
    <property type="entry name" value="Glyco_hydro_31_CS"/>
</dbReference>
<feature type="region of interest" description="Disordered" evidence="12">
    <location>
        <begin position="1629"/>
        <end position="1691"/>
    </location>
</feature>
<dbReference type="InterPro" id="IPR044913">
    <property type="entry name" value="P_trefoil_dom_sf"/>
</dbReference>
<evidence type="ECO:0000256" key="12">
    <source>
        <dbReference type="SAM" id="MobiDB-lite"/>
    </source>
</evidence>
<dbReference type="PROSITE" id="PS51448">
    <property type="entry name" value="P_TREFOIL_2"/>
    <property type="match status" value="1"/>
</dbReference>
<evidence type="ECO:0000256" key="2">
    <source>
        <dbReference type="ARBA" id="ARBA00004370"/>
    </source>
</evidence>
<evidence type="ECO:0000256" key="9">
    <source>
        <dbReference type="ARBA" id="ARBA00023180"/>
    </source>
</evidence>
<feature type="chain" id="PRO_5018291961" description="ADAM10 endopeptidase" evidence="14">
    <location>
        <begin position="22"/>
        <end position="1691"/>
    </location>
</feature>
<sequence>MYWKLTLLILVSVFQLDHGRAQQGCSNIPNSLRFDCYPEGDANEQSCVNRGCCWAKPTIEEENVHVPLDIPYCFYPNDYGYQVVNKEKTQTGYLLSLTKKGHPGPYGNEIENLAVDVRFETKDRLHFKVYDPNNNRYEVPIVTPKVETEATSLDYSVTVTNFPFGIAVTRKSSGTVVFNSSVGGMTFENQFLQMSSLLPSDVLYGLGEHSAPLLLDVKWQRASLFARDVATPEGFNYNLYGVHPFYVSLERDGYANGVFLLNSNAMDIVLQPTPAITFRTIGGVLDFYVFLGPTPDLVVQQYTEVVGRPTMPPYWGLGFHLCRWGYGSLNGTETVNANMRRYGIPQDVQWNDIEYMDRHLDFTVDQSKWSGLGDFVKKLHNNYHQHYIPIVDPGISSEQPAGQYRPYDIGRSMGVFVSSSSGEPIIGKVWPGETVFPDFTYPVTQSYWDQMLTEFRELVEFDGLWIDMNEPSNFVDGSTKGCPETSLDNPPYAPHVLGGTLKGKTLCMSARHHNYSHYDVHSLYGLTEAKNTMSALEKIRGKRSVVISRSTFPSAGLHGGHWLGDNTASFNDLYLSIPGILNFNLFGVPLVGADICGFNGNTNKELCGRWMQLGAFYPFSRNHNTKNANPQDPAAFGDDFAHMARDVLLTRYALLPYLYTLFAHSHMRGSAVARPLFYEFPSDSQTYAIDKQFLLGPALLITPVLTQGSTSVTGYFPDATWYDGTDGSILQTQGGKTHTLSAPWDKINFHFRGGYVIPTQMPNITTYYSRQNPFQLTVCLSSSGEAMGDLFYDDGESLDPIVSAPYLYVIYAVSEGTLKATVDPKSSYHPEPLLMNLGVFGVSSAPKSVTVNDHPIESFSYSASTKVVRVTDLKLPMDKGFTIQTFDIAPSRAGTSRLRTMAASQVCFASLILLTSYVVAYRRPLGDFINHYETLNYDTAPVVQQHGRVRRSSPNSDHVVELHLKTKQRDFKLRLRRDTELFTDDFSADAYFDPAKVVAGDVEGHKKSLVHGFISDDGVFEGKIHVGDDEYFVESAKEYFKDEPNDFHSVIYKSRDVNYPHAYGPGCGVSEKTKKWMDKVKRSAVTGKVAVKEDHTQYEPVLYRYRRAAGDIDPKKLSCTLKMQADHLFTENMAGGNKERAMLLMAEHVKAANSIFKNTDFSDDNKADGIEFQIQRMFANGTAEANDGGNPYRDSNIGVEKLLELNSEENHDDVCLSYIFTYRDFADGVLGLAWVGEAGGAAGGICEKATSFRDGKTKSLNTGVVTFVNYNKKVLRKVSEITFAHEAGHNFGSPHDSTPECAPGGSDGNYIMFARATSGDQKNNRLFSPCSRTKMNEVMNVKGRCTENSCCFGEAQGAICGNKVTEDGEECDCGYKTDDSCKKDTCCLGRDTQSKGSGCKRRKNATCRINLFDQEIIAITVTLKEKEHVKYIFVFFSSPSEGLCCSYNCTPHKQTVLCLNETECANRSYCNGINATCPAPDPKANLTLCNNERQVCLQGECSGSICLKFNKLECQCTQEDHLCDLCCKDGEKGTCLPASEIEEMKKGKNLKQFPGAPCNDFNGYCDVFLKCRAVDADGPLSRLKNKFFSKEAIKGYLDWIKEYWWAVVLMGVGLILLMAGFIKVCSVHTPSSNPNRKPHRQLTLRRQQQRNRPNQRGRQMEPGNRGNPRHGYNGYEDPPPYPGAPIQMHGR</sequence>
<dbReference type="SMART" id="SM00050">
    <property type="entry name" value="DISIN"/>
    <property type="match status" value="1"/>
</dbReference>
<dbReference type="SUPFAM" id="SSF74650">
    <property type="entry name" value="Galactose mutarotase-like"/>
    <property type="match status" value="1"/>
</dbReference>
<protein>
    <recommendedName>
        <fullName evidence="4">ADAM10 endopeptidase</fullName>
        <ecNumber evidence="4">3.4.24.81</ecNumber>
    </recommendedName>
</protein>
<dbReference type="InterPro" id="IPR000322">
    <property type="entry name" value="Glyco_hydro_31_TIM"/>
</dbReference>
<dbReference type="InterPro" id="IPR048395">
    <property type="entry name" value="Glyco_hydro_31_C"/>
</dbReference>
<dbReference type="Pfam" id="PF01055">
    <property type="entry name" value="Glyco_hydro_31_2nd"/>
    <property type="match status" value="1"/>
</dbReference>
<dbReference type="InterPro" id="IPR025887">
    <property type="entry name" value="Glyco_hydro_31_N_dom"/>
</dbReference>
<dbReference type="CDD" id="cd00111">
    <property type="entry name" value="Trefoil"/>
    <property type="match status" value="1"/>
</dbReference>
<dbReference type="GO" id="GO:0004558">
    <property type="term" value="F:alpha-1,4-glucosidase activity"/>
    <property type="evidence" value="ECO:0007669"/>
    <property type="project" value="TreeGrafter"/>
</dbReference>
<keyword evidence="11" id="KW-0479">Metal-binding</keyword>
<dbReference type="SMART" id="SM00018">
    <property type="entry name" value="PD"/>
    <property type="match status" value="1"/>
</dbReference>
<feature type="domain" description="Peptidase M12B" evidence="16">
    <location>
        <begin position="1117"/>
        <end position="1340"/>
    </location>
</feature>
<keyword evidence="8" id="KW-1015">Disulfide bond</keyword>
<dbReference type="PROSITE" id="PS50215">
    <property type="entry name" value="ADAM_MEPRO"/>
    <property type="match status" value="1"/>
</dbReference>
<feature type="binding site" evidence="11">
    <location>
        <position position="1295"/>
    </location>
    <ligand>
        <name>Zn(2+)</name>
        <dbReference type="ChEBI" id="CHEBI:29105"/>
        <note>catalytic</note>
    </ligand>
</feature>
<dbReference type="InterPro" id="IPR036436">
    <property type="entry name" value="Disintegrin_dom_sf"/>
</dbReference>
<dbReference type="Pfam" id="PF21365">
    <property type="entry name" value="Glyco_hydro_31_3rd"/>
    <property type="match status" value="1"/>
</dbReference>
<dbReference type="InterPro" id="IPR030458">
    <property type="entry name" value="Glyco_hydro_31_AS"/>
</dbReference>
<dbReference type="InterPro" id="IPR000519">
    <property type="entry name" value="P_trefoil_dom"/>
</dbReference>
<feature type="transmembrane region" description="Helical" evidence="13">
    <location>
        <begin position="1603"/>
        <end position="1622"/>
    </location>
</feature>
<keyword evidence="19" id="KW-1185">Reference proteome</keyword>
<dbReference type="Gene3D" id="3.20.20.80">
    <property type="entry name" value="Glycosidases"/>
    <property type="match status" value="1"/>
</dbReference>
<evidence type="ECO:0000313" key="18">
    <source>
        <dbReference type="EMBL" id="RMX59888.1"/>
    </source>
</evidence>
<evidence type="ECO:0000256" key="13">
    <source>
        <dbReference type="SAM" id="Phobius"/>
    </source>
</evidence>
<dbReference type="SUPFAM" id="SSF55486">
    <property type="entry name" value="Metalloproteases ('zincins'), catalytic domain"/>
    <property type="match status" value="1"/>
</dbReference>
<dbReference type="GO" id="GO:0006508">
    <property type="term" value="P:proteolysis"/>
    <property type="evidence" value="ECO:0007669"/>
    <property type="project" value="InterPro"/>
</dbReference>
<dbReference type="GO" id="GO:0030246">
    <property type="term" value="F:carbohydrate binding"/>
    <property type="evidence" value="ECO:0007669"/>
    <property type="project" value="InterPro"/>
</dbReference>
<feature type="domain" description="Disintegrin" evidence="15">
    <location>
        <begin position="1357"/>
        <end position="1485"/>
    </location>
</feature>
<dbReference type="FunFam" id="2.60.40.1760:FF:000001">
    <property type="entry name" value="Maltase-glucoamylase, intestinal"/>
    <property type="match status" value="1"/>
</dbReference>
<dbReference type="InterPro" id="IPR011013">
    <property type="entry name" value="Gal_mutarotase_sf_dom"/>
</dbReference>
<evidence type="ECO:0000313" key="19">
    <source>
        <dbReference type="Proteomes" id="UP000275408"/>
    </source>
</evidence>
<dbReference type="EC" id="3.4.24.81" evidence="4"/>
<dbReference type="PANTHER" id="PTHR22762:SF131">
    <property type="entry name" value="GLYCOSIDE HYDROLASE FAMILY 31 N-TERMINAL DOMAIN-CONTAINING PROTEIN"/>
    <property type="match status" value="1"/>
</dbReference>
<dbReference type="STRING" id="46731.A0A3M6V2U5"/>
<reference evidence="18 19" key="1">
    <citation type="journal article" date="2018" name="Sci. Rep.">
        <title>Comparative analysis of the Pocillopora damicornis genome highlights role of immune system in coral evolution.</title>
        <authorList>
            <person name="Cunning R."/>
            <person name="Bay R.A."/>
            <person name="Gillette P."/>
            <person name="Baker A.C."/>
            <person name="Traylor-Knowles N."/>
        </authorList>
    </citation>
    <scope>NUCLEOTIDE SEQUENCE [LARGE SCALE GENOMIC DNA]</scope>
    <source>
        <strain evidence="18">RSMAS</strain>
        <tissue evidence="18">Whole animal</tissue>
    </source>
</reference>
<dbReference type="CDD" id="cd14752">
    <property type="entry name" value="GH31_N"/>
    <property type="match status" value="1"/>
</dbReference>
<dbReference type="Pfam" id="PF13802">
    <property type="entry name" value="Gal_mutarotas_2"/>
    <property type="match status" value="1"/>
</dbReference>
<name>A0A3M6V2U5_POCDA</name>
<comment type="caution">
    <text evidence="18">The sequence shown here is derived from an EMBL/GenBank/DDBJ whole genome shotgun (WGS) entry which is preliminary data.</text>
</comment>
<dbReference type="GO" id="GO:0004222">
    <property type="term" value="F:metalloendopeptidase activity"/>
    <property type="evidence" value="ECO:0007669"/>
    <property type="project" value="InterPro"/>
</dbReference>
<dbReference type="SUPFAM" id="SSF57492">
    <property type="entry name" value="Trefoil"/>
    <property type="match status" value="1"/>
</dbReference>
<dbReference type="Proteomes" id="UP000275408">
    <property type="component" value="Unassembled WGS sequence"/>
</dbReference>
<evidence type="ECO:0000256" key="8">
    <source>
        <dbReference type="ARBA" id="ARBA00023157"/>
    </source>
</evidence>
<keyword evidence="14" id="KW-0732">Signal</keyword>
<comment type="catalytic activity">
    <reaction evidence="1">
        <text>Endopeptidase of broad specificity.</text>
        <dbReference type="EC" id="3.4.24.81"/>
    </reaction>
</comment>
<feature type="binding site" evidence="11">
    <location>
        <position position="1289"/>
    </location>
    <ligand>
        <name>Zn(2+)</name>
        <dbReference type="ChEBI" id="CHEBI:29105"/>
        <note>catalytic</note>
    </ligand>
</feature>
<dbReference type="InterPro" id="IPR024079">
    <property type="entry name" value="MetalloPept_cat_dom_sf"/>
</dbReference>
<gene>
    <name evidence="18" type="ORF">pdam_00001159</name>
</gene>
<evidence type="ECO:0000256" key="5">
    <source>
        <dbReference type="ARBA" id="ARBA00022685"/>
    </source>
</evidence>
<keyword evidence="10" id="KW-0326">Glycosidase</keyword>
<dbReference type="InterPro" id="IPR001590">
    <property type="entry name" value="Peptidase_M12B"/>
</dbReference>
<dbReference type="OrthoDB" id="5839090at2759"/>
<accession>A0A3M6V2U5</accession>
<dbReference type="GO" id="GO:0016020">
    <property type="term" value="C:membrane"/>
    <property type="evidence" value="ECO:0007669"/>
    <property type="project" value="UniProtKB-SubCell"/>
</dbReference>